<keyword evidence="4" id="KW-0812">Transmembrane</keyword>
<comment type="similarity">
    <text evidence="4">Belongs to the glycosyltransferase group 1 family.</text>
</comment>
<evidence type="ECO:0000256" key="2">
    <source>
        <dbReference type="PIRSR" id="PIRSR639901-1"/>
    </source>
</evidence>
<dbReference type="GO" id="GO:0043842">
    <property type="term" value="F:Kdo transferase activity"/>
    <property type="evidence" value="ECO:0007669"/>
    <property type="project" value="UniProtKB-EC"/>
</dbReference>
<evidence type="ECO:0000256" key="4">
    <source>
        <dbReference type="RuleBase" id="RU365103"/>
    </source>
</evidence>
<evidence type="ECO:0000256" key="3">
    <source>
        <dbReference type="PIRSR" id="PIRSR639901-2"/>
    </source>
</evidence>
<dbReference type="SUPFAM" id="SSF53756">
    <property type="entry name" value="UDP-Glycosyltransferase/glycogen phosphorylase"/>
    <property type="match status" value="1"/>
</dbReference>
<dbReference type="InterPro" id="IPR039901">
    <property type="entry name" value="Kdotransferase"/>
</dbReference>
<dbReference type="HOGENOM" id="CLU_036146_2_1_0"/>
<evidence type="ECO:0000313" key="6">
    <source>
        <dbReference type="EMBL" id="AIE86297.1"/>
    </source>
</evidence>
<dbReference type="RefSeq" id="WP_025229730.1">
    <property type="nucleotide sequence ID" value="NZ_CP007139.1"/>
</dbReference>
<gene>
    <name evidence="6" type="ORF">OP10G_2929</name>
</gene>
<dbReference type="EMBL" id="CP007139">
    <property type="protein sequence ID" value="AIE86297.1"/>
    <property type="molecule type" value="Genomic_DNA"/>
</dbReference>
<feature type="domain" description="3-deoxy-D-manno-octulosonic-acid transferase N-terminal" evidence="5">
    <location>
        <begin position="32"/>
        <end position="210"/>
    </location>
</feature>
<dbReference type="eggNOG" id="COG1519">
    <property type="taxonomic scope" value="Bacteria"/>
</dbReference>
<dbReference type="STRING" id="661478.OP10G_2929"/>
<evidence type="ECO:0000313" key="7">
    <source>
        <dbReference type="Proteomes" id="UP000027982"/>
    </source>
</evidence>
<sequence length="424" mass="47372">MFILYNFLLTILAPIWVPWMLLRARRRNEGVNWKERQGSYTIPPRGDRPRIWFHAVSVGEVVASMPILTELRQALPNHEIVLSVTTSSGHQTAREKAAGLFDYLVYFPIDVARFQLAAMQRVRPDVVAIMETELWMNFLWAAKTFDARTLLINGRISDKNFRRSKKLPFYYRALLRDMDRCLMQADADAERIRFLGAREVEVLGNSKFDQALEGLDADPAIWRRELGIDPAIPVVVVGSLRAEEFDFVTQALPSDAQIVIAPRHVEKGDDLEKTLGTGVARRSRNERLSPARVLILDTYGELAKIYSVADIVVIGGGFADLGGQNIIQPLAHGKPVIHGPHMQNFRDVAAQAHEGGATIIASTPEELRNAIRDLLADRSRQDQLGVAAQQIVRRNAGASRRYASAIAAEAARAPKVSRRRGETG</sequence>
<dbReference type="GO" id="GO:0009244">
    <property type="term" value="P:lipopolysaccharide core region biosynthetic process"/>
    <property type="evidence" value="ECO:0007669"/>
    <property type="project" value="UniProtKB-UniRule"/>
</dbReference>
<feature type="site" description="Transition state stabilizer" evidence="3">
    <location>
        <position position="207"/>
    </location>
</feature>
<dbReference type="UniPathway" id="UPA00958"/>
<dbReference type="OrthoDB" id="9789797at2"/>
<keyword evidence="4" id="KW-0472">Membrane</keyword>
<comment type="catalytic activity">
    <reaction evidence="4">
        <text>lipid IVA (E. coli) + CMP-3-deoxy-beta-D-manno-octulosonate = alpha-Kdo-(2-&gt;6)-lipid IVA (E. coli) + CMP + H(+)</text>
        <dbReference type="Rhea" id="RHEA:28066"/>
        <dbReference type="ChEBI" id="CHEBI:15378"/>
        <dbReference type="ChEBI" id="CHEBI:58603"/>
        <dbReference type="ChEBI" id="CHEBI:60364"/>
        <dbReference type="ChEBI" id="CHEBI:60377"/>
        <dbReference type="ChEBI" id="CHEBI:85987"/>
        <dbReference type="EC" id="2.4.99.12"/>
    </reaction>
</comment>
<dbReference type="InterPro" id="IPR007507">
    <property type="entry name" value="Glycos_transf_N"/>
</dbReference>
<comment type="subcellular location">
    <subcellularLocation>
        <location evidence="4">Cell membrane</location>
    </subcellularLocation>
</comment>
<comment type="function">
    <text evidence="4">Involved in lipopolysaccharide (LPS) biosynthesis. Catalyzes the transfer of 3-deoxy-D-manno-octulosonate (Kdo) residue(s) from CMP-Kdo to lipid IV(A), the tetraacyldisaccharide-1,4'-bisphosphate precursor of lipid A.</text>
</comment>
<dbReference type="GO" id="GO:0005886">
    <property type="term" value="C:plasma membrane"/>
    <property type="evidence" value="ECO:0007669"/>
    <property type="project" value="UniProtKB-SubCell"/>
</dbReference>
<keyword evidence="4" id="KW-0448">Lipopolysaccharide biosynthesis</keyword>
<dbReference type="PANTHER" id="PTHR42755">
    <property type="entry name" value="3-DEOXY-MANNO-OCTULOSONATE CYTIDYLYLTRANSFERASE"/>
    <property type="match status" value="1"/>
</dbReference>
<evidence type="ECO:0000259" key="5">
    <source>
        <dbReference type="Pfam" id="PF04413"/>
    </source>
</evidence>
<dbReference type="AlphaFoldDB" id="A0A068NSG8"/>
<dbReference type="Pfam" id="PF04413">
    <property type="entry name" value="Glycos_transf_N"/>
    <property type="match status" value="1"/>
</dbReference>
<reference evidence="6 7" key="1">
    <citation type="journal article" date="2014" name="PLoS ONE">
        <title>The first complete genome sequence of the class fimbriimonadia in the phylum armatimonadetes.</title>
        <authorList>
            <person name="Hu Z.Y."/>
            <person name="Wang Y.Z."/>
            <person name="Im W.T."/>
            <person name="Wang S.Y."/>
            <person name="Zhao G.P."/>
            <person name="Zheng H.J."/>
            <person name="Quan Z.X."/>
        </authorList>
    </citation>
    <scope>NUCLEOTIDE SEQUENCE [LARGE SCALE GENOMIC DNA]</scope>
    <source>
        <strain evidence="6">Gsoil 348</strain>
    </source>
</reference>
<keyword evidence="1 4" id="KW-0808">Transferase</keyword>
<name>A0A068NSG8_FIMGI</name>
<feature type="active site" description="Proton acceptor" evidence="2">
    <location>
        <position position="60"/>
    </location>
</feature>
<dbReference type="GO" id="GO:0016301">
    <property type="term" value="F:kinase activity"/>
    <property type="evidence" value="ECO:0007669"/>
    <property type="project" value="UniProtKB-KW"/>
</dbReference>
<feature type="transmembrane region" description="Helical" evidence="4">
    <location>
        <begin position="6"/>
        <end position="24"/>
    </location>
</feature>
<evidence type="ECO:0000256" key="1">
    <source>
        <dbReference type="ARBA" id="ARBA00022679"/>
    </source>
</evidence>
<dbReference type="KEGG" id="fgi:OP10G_2929"/>
<keyword evidence="4" id="KW-1003">Cell membrane</keyword>
<proteinExistence type="inferred from homology"/>
<organism evidence="6 7">
    <name type="scientific">Fimbriimonas ginsengisoli Gsoil 348</name>
    <dbReference type="NCBI Taxonomy" id="661478"/>
    <lineage>
        <taxon>Bacteria</taxon>
        <taxon>Bacillati</taxon>
        <taxon>Armatimonadota</taxon>
        <taxon>Fimbriimonadia</taxon>
        <taxon>Fimbriimonadales</taxon>
        <taxon>Fimbriimonadaceae</taxon>
        <taxon>Fimbriimonas</taxon>
    </lineage>
</organism>
<comment type="pathway">
    <text evidence="4">Bacterial outer membrane biogenesis; LPS core biosynthesis.</text>
</comment>
<dbReference type="GO" id="GO:0009245">
    <property type="term" value="P:lipid A biosynthetic process"/>
    <property type="evidence" value="ECO:0007669"/>
    <property type="project" value="TreeGrafter"/>
</dbReference>
<dbReference type="PANTHER" id="PTHR42755:SF1">
    <property type="entry name" value="3-DEOXY-D-MANNO-OCTULOSONIC ACID TRANSFERASE, MITOCHONDRIAL-RELATED"/>
    <property type="match status" value="1"/>
</dbReference>
<dbReference type="Gene3D" id="3.40.50.11720">
    <property type="entry name" value="3-Deoxy-D-manno-octulosonic-acid transferase, N-terminal domain"/>
    <property type="match status" value="1"/>
</dbReference>
<dbReference type="Gene3D" id="3.40.50.2000">
    <property type="entry name" value="Glycogen Phosphorylase B"/>
    <property type="match status" value="1"/>
</dbReference>
<feature type="site" description="Transition state stabilizer" evidence="3">
    <location>
        <position position="131"/>
    </location>
</feature>
<protein>
    <recommendedName>
        <fullName evidence="4">3-deoxy-D-manno-octulosonic acid transferase</fullName>
        <shortName evidence="4">Kdo transferase</shortName>
        <ecNumber evidence="4">2.4.99.12</ecNumber>
    </recommendedName>
    <alternativeName>
        <fullName evidence="4">Lipid IV(A) 3-deoxy-D-manno-octulosonic acid transferase</fullName>
    </alternativeName>
</protein>
<keyword evidence="6" id="KW-0418">Kinase</keyword>
<dbReference type="Proteomes" id="UP000027982">
    <property type="component" value="Chromosome"/>
</dbReference>
<keyword evidence="4" id="KW-1133">Transmembrane helix</keyword>
<keyword evidence="7" id="KW-1185">Reference proteome</keyword>
<accession>A0A068NSG8</accession>
<dbReference type="InterPro" id="IPR038107">
    <property type="entry name" value="Glycos_transf_N_sf"/>
</dbReference>
<dbReference type="EC" id="2.4.99.12" evidence="4"/>